<keyword evidence="1" id="KW-0732">Signal</keyword>
<proteinExistence type="predicted"/>
<dbReference type="Proteomes" id="UP000027002">
    <property type="component" value="Chromosome 4"/>
</dbReference>
<dbReference type="Proteomes" id="UP000054053">
    <property type="component" value="Unassembled WGS sequence"/>
</dbReference>
<name>A0A063C555_USTVR</name>
<evidence type="ECO:0000313" key="3">
    <source>
        <dbReference type="EMBL" id="QUC21563.1"/>
    </source>
</evidence>
<keyword evidence="4" id="KW-1185">Reference proteome</keyword>
<feature type="chain" id="PRO_5008196000" description="Secreted protein" evidence="1">
    <location>
        <begin position="17"/>
        <end position="301"/>
    </location>
</feature>
<protein>
    <recommendedName>
        <fullName evidence="6">Secreted protein</fullName>
    </recommendedName>
</protein>
<organism evidence="2 5">
    <name type="scientific">Ustilaginoidea virens</name>
    <name type="common">Rice false smut fungus</name>
    <name type="synonym">Villosiclava virens</name>
    <dbReference type="NCBI Taxonomy" id="1159556"/>
    <lineage>
        <taxon>Eukaryota</taxon>
        <taxon>Fungi</taxon>
        <taxon>Dikarya</taxon>
        <taxon>Ascomycota</taxon>
        <taxon>Pezizomycotina</taxon>
        <taxon>Sordariomycetes</taxon>
        <taxon>Hypocreomycetidae</taxon>
        <taxon>Hypocreales</taxon>
        <taxon>Clavicipitaceae</taxon>
        <taxon>Ustilaginoidea</taxon>
    </lineage>
</organism>
<dbReference type="EMBL" id="BBTG02000006">
    <property type="protein sequence ID" value="GAO13534.1"/>
    <property type="molecule type" value="Genomic_DNA"/>
</dbReference>
<feature type="signal peptide" evidence="1">
    <location>
        <begin position="1"/>
        <end position="16"/>
    </location>
</feature>
<accession>A0A063C555</accession>
<evidence type="ECO:0000313" key="5">
    <source>
        <dbReference type="Proteomes" id="UP000054053"/>
    </source>
</evidence>
<reference evidence="2" key="1">
    <citation type="journal article" date="2016" name="Genome Announc.">
        <title>Genome Sequence of Ustilaginoidea virens IPU010, a Rice Pathogenic Fungus Causing False Smut.</title>
        <authorList>
            <person name="Kumagai T."/>
            <person name="Ishii T."/>
            <person name="Terai G."/>
            <person name="Umemura M."/>
            <person name="Machida M."/>
            <person name="Asai K."/>
        </authorList>
    </citation>
    <scope>NUCLEOTIDE SEQUENCE [LARGE SCALE GENOMIC DNA]</scope>
    <source>
        <strain evidence="2">IPU010</strain>
    </source>
</reference>
<evidence type="ECO:0000256" key="1">
    <source>
        <dbReference type="SAM" id="SignalP"/>
    </source>
</evidence>
<reference evidence="5" key="2">
    <citation type="journal article" date="2016" name="Genome Announc.">
        <title>Genome sequence of Ustilaginoidea virens IPU010, a rice pathogenic fungus causing false smut.</title>
        <authorList>
            <person name="Kumagai T."/>
            <person name="Ishii T."/>
            <person name="Terai G."/>
            <person name="Umemura M."/>
            <person name="Machida M."/>
            <person name="Asai K."/>
        </authorList>
    </citation>
    <scope>NUCLEOTIDE SEQUENCE [LARGE SCALE GENOMIC DNA]</scope>
    <source>
        <strain evidence="5">IPU010</strain>
    </source>
</reference>
<evidence type="ECO:0000313" key="4">
    <source>
        <dbReference type="Proteomes" id="UP000027002"/>
    </source>
</evidence>
<evidence type="ECO:0000313" key="2">
    <source>
        <dbReference type="EMBL" id="GAO13534.1"/>
    </source>
</evidence>
<dbReference type="EMBL" id="CP072756">
    <property type="protein sequence ID" value="QUC21563.1"/>
    <property type="molecule type" value="Genomic_DNA"/>
</dbReference>
<gene>
    <name evidence="3" type="ORF">UV8b_05806</name>
    <name evidence="2" type="ORF">UVI_02015900</name>
</gene>
<dbReference type="RefSeq" id="XP_042999236.1">
    <property type="nucleotide sequence ID" value="XM_043143303.1"/>
</dbReference>
<evidence type="ECO:0008006" key="6">
    <source>
        <dbReference type="Google" id="ProtNLM"/>
    </source>
</evidence>
<reference evidence="3" key="3">
    <citation type="submission" date="2020-03" db="EMBL/GenBank/DDBJ databases">
        <title>A mixture of massive structural variations and highly conserved coding sequences in Ustilaginoidea virens genome.</title>
        <authorList>
            <person name="Zhang K."/>
            <person name="Zhao Z."/>
            <person name="Zhang Z."/>
            <person name="Li Y."/>
            <person name="Hsiang T."/>
            <person name="Sun W."/>
        </authorList>
    </citation>
    <scope>NUCLEOTIDE SEQUENCE</scope>
    <source>
        <strain evidence="3">UV-8b</strain>
    </source>
</reference>
<dbReference type="GeneID" id="66066583"/>
<dbReference type="HOGENOM" id="CLU_891978_0_0_1"/>
<dbReference type="KEGG" id="uvi:66066583"/>
<sequence length="301" mass="31986">MVSLSLLALALTAAAAAMPRAPSGKAPVPNSLYVNGKLKSSSSAVSSSTPDLSCSPNDDVLQCAKKVAKGIQANTGVQLGNNSISSLPVPIQYKVGIYGAAIDIAWSSTLFNCSVRPEVVSQGEGYFCNSDKCVQQFTFKRSKTDTFSQGYSISATVNTGLQVDIFSASASITSTFNQNWSNSVTTETTIQRTIEMKAGQVCFPSTVQLRMDCQQTLALRPGRNTADFEFWRVTANMAPNLVRVPDICKIWAPSFPVPLEPPSIIGDAVGKLCAATKPTNVTLYVTAPGGSPWSMEGCMRS</sequence>
<dbReference type="SUPFAM" id="SSF56973">
    <property type="entry name" value="Aerolisin/ETX pore-forming domain"/>
    <property type="match status" value="1"/>
</dbReference>
<dbReference type="Gene3D" id="2.170.15.10">
    <property type="entry name" value="Proaerolysin, chain A, domain 3"/>
    <property type="match status" value="1"/>
</dbReference>
<dbReference type="AlphaFoldDB" id="A0A063C555"/>